<reference evidence="11 12" key="1">
    <citation type="submission" date="2023-12" db="EMBL/GenBank/DDBJ databases">
        <title>Gut-associated functions are favored during microbiome assembly across C. elegans life.</title>
        <authorList>
            <person name="Zimmermann J."/>
        </authorList>
    </citation>
    <scope>NUCLEOTIDE SEQUENCE [LARGE SCALE GENOMIC DNA]</scope>
    <source>
        <strain evidence="11 12">MYb71</strain>
    </source>
</reference>
<evidence type="ECO:0000256" key="8">
    <source>
        <dbReference type="ARBA" id="ARBA00038436"/>
    </source>
</evidence>
<gene>
    <name evidence="11" type="ORF">WH297_15555</name>
</gene>
<feature type="transmembrane region" description="Helical" evidence="9">
    <location>
        <begin position="119"/>
        <end position="140"/>
    </location>
</feature>
<keyword evidence="2 9" id="KW-0813">Transport</keyword>
<evidence type="ECO:0000256" key="9">
    <source>
        <dbReference type="RuleBase" id="RU369079"/>
    </source>
</evidence>
<comment type="function">
    <text evidence="9">Part of the tripartite ATP-independent periplasmic (TRAP) transport system.</text>
</comment>
<dbReference type="PANTHER" id="PTHR35011:SF11">
    <property type="entry name" value="TRAP TRANSPORTER SMALL PERMEASE PROTEIN"/>
    <property type="match status" value="1"/>
</dbReference>
<dbReference type="PANTHER" id="PTHR35011">
    <property type="entry name" value="2,3-DIKETO-L-GULONATE TRAP TRANSPORTER SMALL PERMEASE PROTEIN YIAM"/>
    <property type="match status" value="1"/>
</dbReference>
<evidence type="ECO:0000313" key="12">
    <source>
        <dbReference type="Proteomes" id="UP001375812"/>
    </source>
</evidence>
<comment type="subunit">
    <text evidence="9">The complex comprises the extracytoplasmic solute receptor protein and the two transmembrane proteins.</text>
</comment>
<organism evidence="11 12">
    <name type="scientific">Ochrobactrum vermis</name>
    <dbReference type="NCBI Taxonomy" id="1827297"/>
    <lineage>
        <taxon>Bacteria</taxon>
        <taxon>Pseudomonadati</taxon>
        <taxon>Pseudomonadota</taxon>
        <taxon>Alphaproteobacteria</taxon>
        <taxon>Hyphomicrobiales</taxon>
        <taxon>Brucellaceae</taxon>
        <taxon>Brucella/Ochrobactrum group</taxon>
        <taxon>Ochrobactrum</taxon>
    </lineage>
</organism>
<dbReference type="Pfam" id="PF04290">
    <property type="entry name" value="DctQ"/>
    <property type="match status" value="1"/>
</dbReference>
<evidence type="ECO:0000256" key="6">
    <source>
        <dbReference type="ARBA" id="ARBA00022989"/>
    </source>
</evidence>
<feature type="transmembrane region" description="Helical" evidence="9">
    <location>
        <begin position="43"/>
        <end position="60"/>
    </location>
</feature>
<dbReference type="EMBL" id="JBBGZH010000002">
    <property type="protein sequence ID" value="MEJ5021135.1"/>
    <property type="molecule type" value="Genomic_DNA"/>
</dbReference>
<evidence type="ECO:0000256" key="1">
    <source>
        <dbReference type="ARBA" id="ARBA00004429"/>
    </source>
</evidence>
<keyword evidence="4 9" id="KW-0997">Cell inner membrane</keyword>
<dbReference type="InterPro" id="IPR007387">
    <property type="entry name" value="TRAP_DctQ"/>
</dbReference>
<evidence type="ECO:0000256" key="2">
    <source>
        <dbReference type="ARBA" id="ARBA00022448"/>
    </source>
</evidence>
<keyword evidence="6 9" id="KW-1133">Transmembrane helix</keyword>
<keyword evidence="12" id="KW-1185">Reference proteome</keyword>
<evidence type="ECO:0000313" key="11">
    <source>
        <dbReference type="EMBL" id="MEJ5021135.1"/>
    </source>
</evidence>
<proteinExistence type="inferred from homology"/>
<evidence type="ECO:0000256" key="4">
    <source>
        <dbReference type="ARBA" id="ARBA00022519"/>
    </source>
</evidence>
<dbReference type="RefSeq" id="WP_105543607.1">
    <property type="nucleotide sequence ID" value="NZ_JBBGZH010000002.1"/>
</dbReference>
<comment type="caution">
    <text evidence="11">The sequence shown here is derived from an EMBL/GenBank/DDBJ whole genome shotgun (WGS) entry which is preliminary data.</text>
</comment>
<name>A0ABU8PFV7_9HYPH</name>
<comment type="subcellular location">
    <subcellularLocation>
        <location evidence="1 9">Cell inner membrane</location>
        <topology evidence="1 9">Multi-pass membrane protein</topology>
    </subcellularLocation>
</comment>
<keyword evidence="7 9" id="KW-0472">Membrane</keyword>
<evidence type="ECO:0000256" key="3">
    <source>
        <dbReference type="ARBA" id="ARBA00022475"/>
    </source>
</evidence>
<evidence type="ECO:0000256" key="7">
    <source>
        <dbReference type="ARBA" id="ARBA00023136"/>
    </source>
</evidence>
<dbReference type="InterPro" id="IPR055348">
    <property type="entry name" value="DctQ"/>
</dbReference>
<comment type="similarity">
    <text evidence="8 9">Belongs to the TRAP transporter small permease family.</text>
</comment>
<evidence type="ECO:0000256" key="5">
    <source>
        <dbReference type="ARBA" id="ARBA00022692"/>
    </source>
</evidence>
<feature type="transmembrane region" description="Helical" evidence="9">
    <location>
        <begin position="12"/>
        <end position="31"/>
    </location>
</feature>
<evidence type="ECO:0000259" key="10">
    <source>
        <dbReference type="Pfam" id="PF04290"/>
    </source>
</evidence>
<feature type="transmembrane region" description="Helical" evidence="9">
    <location>
        <begin position="81"/>
        <end position="107"/>
    </location>
</feature>
<dbReference type="Proteomes" id="UP001375812">
    <property type="component" value="Unassembled WGS sequence"/>
</dbReference>
<sequence length="156" mass="17197">MKLISRLTDWLAALPLLVLLVIFNVAVVMRYFVDRPLQWTEEVAGLLMIWIVMLGGIAAERDNQHLAIPAVVDLLRPKATAAINLVVSLLSAAFLLYVSYVGLILALTVKFKVTDILRISYFWIDLAIPVGFVAIAAYMVGQGVAQARKAFAEVVQ</sequence>
<keyword evidence="5 9" id="KW-0812">Transmembrane</keyword>
<keyword evidence="3" id="KW-1003">Cell membrane</keyword>
<feature type="domain" description="Tripartite ATP-independent periplasmic transporters DctQ component" evidence="10">
    <location>
        <begin position="20"/>
        <end position="146"/>
    </location>
</feature>
<protein>
    <recommendedName>
        <fullName evidence="9">TRAP transporter small permease protein</fullName>
    </recommendedName>
</protein>
<accession>A0ABU8PFV7</accession>